<gene>
    <name evidence="1" type="ORF">NKW54_08640</name>
</gene>
<dbReference type="Proteomes" id="UP001523543">
    <property type="component" value="Unassembled WGS sequence"/>
</dbReference>
<protein>
    <submittedName>
        <fullName evidence="1">YfdQ family protein</fullName>
    </submittedName>
</protein>
<evidence type="ECO:0000313" key="2">
    <source>
        <dbReference type="Proteomes" id="UP001523543"/>
    </source>
</evidence>
<reference evidence="1 2" key="1">
    <citation type="submission" date="2022-06" db="EMBL/GenBank/DDBJ databases">
        <title>Acetobacer genomes from food samples.</title>
        <authorList>
            <person name="Sombolestani A."/>
        </authorList>
    </citation>
    <scope>NUCLEOTIDE SEQUENCE [LARGE SCALE GENOMIC DNA]</scope>
    <source>
        <strain evidence="1 2">R-83281</strain>
    </source>
</reference>
<name>A0ABT1ERI4_9PROT</name>
<dbReference type="EMBL" id="JAMYZR010000009">
    <property type="protein sequence ID" value="MCP1246006.1"/>
    <property type="molecule type" value="Genomic_DNA"/>
</dbReference>
<organism evidence="1 2">
    <name type="scientific">Acetobacter cerevisiae</name>
    <dbReference type="NCBI Taxonomy" id="178900"/>
    <lineage>
        <taxon>Bacteria</taxon>
        <taxon>Pseudomonadati</taxon>
        <taxon>Pseudomonadota</taxon>
        <taxon>Alphaproteobacteria</taxon>
        <taxon>Acetobacterales</taxon>
        <taxon>Acetobacteraceae</taxon>
        <taxon>Acetobacter</taxon>
    </lineage>
</organism>
<comment type="caution">
    <text evidence="1">The sequence shown here is derived from an EMBL/GenBank/DDBJ whole genome shotgun (WGS) entry which is preliminary data.</text>
</comment>
<proteinExistence type="predicted"/>
<keyword evidence="2" id="KW-1185">Reference proteome</keyword>
<dbReference type="Pfam" id="PF10065">
    <property type="entry name" value="DUF2303"/>
    <property type="match status" value="1"/>
</dbReference>
<sequence length="312" mass="34826">MTEENKRSGAQVVRDIMRYEAGAEVRKFAGPDGKEHTFLILPEGKTTASLKELEDEYRTRPERRKGMAKFSDLESFCLHVNRFKGENSVIFSSDDMARPSLTCVLDYHAAGGNEFEGTHFGEHRSLYQFPLSDEWKAWAQADESGYMDHASFAEFLEDRIDDVLEPLGPEQDDESASTKALRRRIALLGGNMGTPQKIMELSRGLKINQNASTTSAKNLSSGEVQVAFKTENVDDNGAPITVPTMFLIAVPVFQNGPLYQMPIKLRYRLRGPSIIWALIRSDPRKIFENAFKEAVKTAGDTTGLPSLIGTPE</sequence>
<dbReference type="RefSeq" id="WP_253550259.1">
    <property type="nucleotide sequence ID" value="NZ_JAMYZR010000009.1"/>
</dbReference>
<accession>A0ABT1ERI4</accession>
<dbReference type="InterPro" id="IPR019276">
    <property type="entry name" value="DUF2303"/>
</dbReference>
<evidence type="ECO:0000313" key="1">
    <source>
        <dbReference type="EMBL" id="MCP1246006.1"/>
    </source>
</evidence>